<dbReference type="InterPro" id="IPR000595">
    <property type="entry name" value="cNMP-bd_dom"/>
</dbReference>
<dbReference type="PANTHER" id="PTHR24567:SF68">
    <property type="entry name" value="DNA-BINDING TRANSCRIPTIONAL DUAL REGULATOR CRP"/>
    <property type="match status" value="1"/>
</dbReference>
<dbReference type="RefSeq" id="WP_046144087.1">
    <property type="nucleotide sequence ID" value="NZ_LAJG01000034.1"/>
</dbReference>
<keyword evidence="3" id="KW-0804">Transcription</keyword>
<dbReference type="STRING" id="361041.VW35_15935"/>
<name>A0A0F5L3N3_9HYPH</name>
<dbReference type="InterPro" id="IPR036390">
    <property type="entry name" value="WH_DNA-bd_sf"/>
</dbReference>
<organism evidence="5 6">
    <name type="scientific">Devosia soli</name>
    <dbReference type="NCBI Taxonomy" id="361041"/>
    <lineage>
        <taxon>Bacteria</taxon>
        <taxon>Pseudomonadati</taxon>
        <taxon>Pseudomonadota</taxon>
        <taxon>Alphaproteobacteria</taxon>
        <taxon>Hyphomicrobiales</taxon>
        <taxon>Devosiaceae</taxon>
        <taxon>Devosia</taxon>
    </lineage>
</organism>
<dbReference type="InterPro" id="IPR012318">
    <property type="entry name" value="HTH_CRP"/>
</dbReference>
<dbReference type="InterPro" id="IPR014710">
    <property type="entry name" value="RmlC-like_jellyroll"/>
</dbReference>
<evidence type="ECO:0000256" key="1">
    <source>
        <dbReference type="ARBA" id="ARBA00023015"/>
    </source>
</evidence>
<dbReference type="AlphaFoldDB" id="A0A0F5L3N3"/>
<evidence type="ECO:0000259" key="4">
    <source>
        <dbReference type="PROSITE" id="PS51063"/>
    </source>
</evidence>
<dbReference type="InterPro" id="IPR018490">
    <property type="entry name" value="cNMP-bd_dom_sf"/>
</dbReference>
<evidence type="ECO:0000313" key="5">
    <source>
        <dbReference type="EMBL" id="KKB76978.1"/>
    </source>
</evidence>
<comment type="caution">
    <text evidence="5">The sequence shown here is derived from an EMBL/GenBank/DDBJ whole genome shotgun (WGS) entry which is preliminary data.</text>
</comment>
<dbReference type="Gene3D" id="2.60.120.10">
    <property type="entry name" value="Jelly Rolls"/>
    <property type="match status" value="1"/>
</dbReference>
<dbReference type="OrthoDB" id="7584044at2"/>
<evidence type="ECO:0000256" key="3">
    <source>
        <dbReference type="ARBA" id="ARBA00023163"/>
    </source>
</evidence>
<dbReference type="SUPFAM" id="SSF51206">
    <property type="entry name" value="cAMP-binding domain-like"/>
    <property type="match status" value="1"/>
</dbReference>
<gene>
    <name evidence="5" type="ORF">VW35_15935</name>
</gene>
<proteinExistence type="predicted"/>
<reference evidence="5 6" key="1">
    <citation type="submission" date="2015-03" db="EMBL/GenBank/DDBJ databases">
        <authorList>
            <person name="Hassan Y.I."/>
            <person name="Lepp D."/>
            <person name="Zhou T."/>
        </authorList>
    </citation>
    <scope>NUCLEOTIDE SEQUENCE [LARGE SCALE GENOMIC DNA]</scope>
    <source>
        <strain evidence="5 6">GH2-10</strain>
    </source>
</reference>
<keyword evidence="1" id="KW-0805">Transcription regulation</keyword>
<dbReference type="SUPFAM" id="SSF46785">
    <property type="entry name" value="Winged helix' DNA-binding domain"/>
    <property type="match status" value="1"/>
</dbReference>
<dbReference type="GO" id="GO:0005829">
    <property type="term" value="C:cytosol"/>
    <property type="evidence" value="ECO:0007669"/>
    <property type="project" value="TreeGrafter"/>
</dbReference>
<evidence type="ECO:0000313" key="6">
    <source>
        <dbReference type="Proteomes" id="UP000033514"/>
    </source>
</evidence>
<keyword evidence="6" id="KW-1185">Reference proteome</keyword>
<dbReference type="GO" id="GO:0003677">
    <property type="term" value="F:DNA binding"/>
    <property type="evidence" value="ECO:0007669"/>
    <property type="project" value="UniProtKB-KW"/>
</dbReference>
<dbReference type="InterPro" id="IPR036388">
    <property type="entry name" value="WH-like_DNA-bd_sf"/>
</dbReference>
<accession>A0A0F5L3N3</accession>
<evidence type="ECO:0000256" key="2">
    <source>
        <dbReference type="ARBA" id="ARBA00023125"/>
    </source>
</evidence>
<dbReference type="PROSITE" id="PS51063">
    <property type="entry name" value="HTH_CRP_2"/>
    <property type="match status" value="1"/>
</dbReference>
<dbReference type="GO" id="GO:0003700">
    <property type="term" value="F:DNA-binding transcription factor activity"/>
    <property type="evidence" value="ECO:0007669"/>
    <property type="project" value="TreeGrafter"/>
</dbReference>
<dbReference type="SMART" id="SM00419">
    <property type="entry name" value="HTH_CRP"/>
    <property type="match status" value="1"/>
</dbReference>
<dbReference type="Gene3D" id="1.10.10.10">
    <property type="entry name" value="Winged helix-like DNA-binding domain superfamily/Winged helix DNA-binding domain"/>
    <property type="match status" value="1"/>
</dbReference>
<feature type="domain" description="HTH crp-type" evidence="4">
    <location>
        <begin position="154"/>
        <end position="228"/>
    </location>
</feature>
<protein>
    <recommendedName>
        <fullName evidence="4">HTH crp-type domain-containing protein</fullName>
    </recommendedName>
</protein>
<dbReference type="InterPro" id="IPR050397">
    <property type="entry name" value="Env_Response_Regulators"/>
</dbReference>
<dbReference type="Pfam" id="PF00027">
    <property type="entry name" value="cNMP_binding"/>
    <property type="match status" value="1"/>
</dbReference>
<dbReference type="Proteomes" id="UP000033514">
    <property type="component" value="Unassembled WGS sequence"/>
</dbReference>
<dbReference type="EMBL" id="LAJG01000034">
    <property type="protein sequence ID" value="KKB76978.1"/>
    <property type="molecule type" value="Genomic_DNA"/>
</dbReference>
<dbReference type="CDD" id="cd00038">
    <property type="entry name" value="CAP_ED"/>
    <property type="match status" value="1"/>
</dbReference>
<keyword evidence="2" id="KW-0238">DNA-binding</keyword>
<dbReference type="PATRIC" id="fig|361041.3.peg.2583"/>
<sequence>MGISEPFDAAIEALIRRLSLRDHLPEDERNALRSAAVRSRNFAAGDDLVVQNSKPSVSMLIASGMVARYNIIDDGARQITAFHILGDFVDLHGFLLSRLDHSISALTEVTVVEFPHEALEHITEQYPHLTRMLWLSTLLDAAIHRQWLVAIGRTSAMSRLAHLFCEQFVRAGLVGLATQDSFPFPITQAQLADALGISPVHVNRTLQELRARAVLEWHGGIVSILDWPGVQSIGKFDEAFLDIEHRRR</sequence>
<dbReference type="PANTHER" id="PTHR24567">
    <property type="entry name" value="CRP FAMILY TRANSCRIPTIONAL REGULATORY PROTEIN"/>
    <property type="match status" value="1"/>
</dbReference>
<dbReference type="Pfam" id="PF13545">
    <property type="entry name" value="HTH_Crp_2"/>
    <property type="match status" value="1"/>
</dbReference>